<accession>X1INT8</accession>
<gene>
    <name evidence="1" type="ORF">S03H2_63257</name>
</gene>
<evidence type="ECO:0000313" key="1">
    <source>
        <dbReference type="EMBL" id="GAH83372.1"/>
    </source>
</evidence>
<comment type="caution">
    <text evidence="1">The sequence shown here is derived from an EMBL/GenBank/DDBJ whole genome shotgun (WGS) entry which is preliminary data.</text>
</comment>
<dbReference type="PROSITE" id="PS51257">
    <property type="entry name" value="PROKAR_LIPOPROTEIN"/>
    <property type="match status" value="1"/>
</dbReference>
<feature type="non-terminal residue" evidence="1">
    <location>
        <position position="66"/>
    </location>
</feature>
<protein>
    <submittedName>
        <fullName evidence="1">Uncharacterized protein</fullName>
    </submittedName>
</protein>
<dbReference type="EMBL" id="BARU01040964">
    <property type="protein sequence ID" value="GAH83372.1"/>
    <property type="molecule type" value="Genomic_DNA"/>
</dbReference>
<name>X1INT8_9ZZZZ</name>
<proteinExistence type="predicted"/>
<dbReference type="AlphaFoldDB" id="X1INT8"/>
<reference evidence="1" key="1">
    <citation type="journal article" date="2014" name="Front. Microbiol.">
        <title>High frequency of phylogenetically diverse reductive dehalogenase-homologous genes in deep subseafloor sedimentary metagenomes.</title>
        <authorList>
            <person name="Kawai M."/>
            <person name="Futagami T."/>
            <person name="Toyoda A."/>
            <person name="Takaki Y."/>
            <person name="Nishi S."/>
            <person name="Hori S."/>
            <person name="Arai W."/>
            <person name="Tsubouchi T."/>
            <person name="Morono Y."/>
            <person name="Uchiyama I."/>
            <person name="Ito T."/>
            <person name="Fujiyama A."/>
            <person name="Inagaki F."/>
            <person name="Takami H."/>
        </authorList>
    </citation>
    <scope>NUCLEOTIDE SEQUENCE</scope>
    <source>
        <strain evidence="1">Expedition CK06-06</strain>
    </source>
</reference>
<organism evidence="1">
    <name type="scientific">marine sediment metagenome</name>
    <dbReference type="NCBI Taxonomy" id="412755"/>
    <lineage>
        <taxon>unclassified sequences</taxon>
        <taxon>metagenomes</taxon>
        <taxon>ecological metagenomes</taxon>
    </lineage>
</organism>
<sequence length="66" mass="7324">MKKPLLWLLVLVMSISLVAVFSSGSCRRVEEQSINILSPNGGEVWIEGNTYNITWDSSGIEKVDLV</sequence>